<name>A0A4D7CVB7_9ENTE</name>
<keyword evidence="2" id="KW-1185">Reference proteome</keyword>
<reference evidence="1 2" key="1">
    <citation type="submission" date="2019-04" db="EMBL/GenBank/DDBJ databases">
        <title>Vagococcus sp. nov., isolated from faeces of yaks (Bos grunniens).</title>
        <authorList>
            <person name="Ge Y."/>
        </authorList>
    </citation>
    <scope>NUCLEOTIDE SEQUENCE [LARGE SCALE GENOMIC DNA]</scope>
    <source>
        <strain evidence="1 2">MN-17</strain>
    </source>
</reference>
<dbReference type="Proteomes" id="UP000298615">
    <property type="component" value="Chromosome"/>
</dbReference>
<evidence type="ECO:0000313" key="2">
    <source>
        <dbReference type="Proteomes" id="UP000298615"/>
    </source>
</evidence>
<organism evidence="1 2">
    <name type="scientific">Vagococcus zengguangii</name>
    <dbReference type="NCBI Taxonomy" id="2571750"/>
    <lineage>
        <taxon>Bacteria</taxon>
        <taxon>Bacillati</taxon>
        <taxon>Bacillota</taxon>
        <taxon>Bacilli</taxon>
        <taxon>Lactobacillales</taxon>
        <taxon>Enterococcaceae</taxon>
        <taxon>Vagococcus</taxon>
    </lineage>
</organism>
<evidence type="ECO:0000313" key="1">
    <source>
        <dbReference type="EMBL" id="QCI86231.1"/>
    </source>
</evidence>
<dbReference type="PROSITE" id="PS51257">
    <property type="entry name" value="PROKAR_LIPOPROTEIN"/>
    <property type="match status" value="1"/>
</dbReference>
<dbReference type="KEGG" id="vao:FA707_04305"/>
<protein>
    <submittedName>
        <fullName evidence="1">Uncharacterized protein</fullName>
    </submittedName>
</protein>
<dbReference type="EMBL" id="CP039712">
    <property type="protein sequence ID" value="QCI86231.1"/>
    <property type="molecule type" value="Genomic_DNA"/>
</dbReference>
<dbReference type="AlphaFoldDB" id="A0A4D7CVB7"/>
<accession>A0A4D7CVB7</accession>
<proteinExistence type="predicted"/>
<dbReference type="RefSeq" id="WP_136953066.1">
    <property type="nucleotide sequence ID" value="NZ_CP039712.1"/>
</dbReference>
<dbReference type="OrthoDB" id="9978576at2"/>
<gene>
    <name evidence="1" type="ORF">FA707_04305</name>
</gene>
<sequence length="246" mass="28261">MWKNLTMIIILVLLLMGCSSTQTTNQTQPSTSQMPLNPESSIRLDGEESAILKEFQGEYTDFYHQNSFSMSEILGVYEAKGNDKVGIVTCVEEQEINLWRIKTNAQTEFYIKKLTSDEIEVGLSLNKMTPLFKFDSRAKKISDIEFTKYQPFIGEYFCSADRIRVKLGLASNNRAAIIISNDETEQVFVCETLRLSNDKNQLFFDVLYNDIPLHFRIAKISEDAILFNGEGEYKRQLMLKRVKSDV</sequence>